<dbReference type="OrthoDB" id="1600564at2759"/>
<keyword evidence="3" id="KW-1185">Reference proteome</keyword>
<dbReference type="RefSeq" id="XP_007864930.1">
    <property type="nucleotide sequence ID" value="XM_007866739.1"/>
</dbReference>
<dbReference type="GeneID" id="19309411"/>
<proteinExistence type="predicted"/>
<organism evidence="2 3">
    <name type="scientific">Gloeophyllum trabeum (strain ATCC 11539 / FP-39264 / Madison 617)</name>
    <name type="common">Brown rot fungus</name>
    <dbReference type="NCBI Taxonomy" id="670483"/>
    <lineage>
        <taxon>Eukaryota</taxon>
        <taxon>Fungi</taxon>
        <taxon>Dikarya</taxon>
        <taxon>Basidiomycota</taxon>
        <taxon>Agaricomycotina</taxon>
        <taxon>Agaricomycetes</taxon>
        <taxon>Gloeophyllales</taxon>
        <taxon>Gloeophyllaceae</taxon>
        <taxon>Gloeophyllum</taxon>
    </lineage>
</organism>
<sequence length="269" mass="29974">MRWHDTIVQERIPGPSRHHRALMAEYKGAISLSSGQRNGDCSLTTFLPRKSNVNCAVWLKEDLQSPEVFQNNDKHPQKASVRGMKAKQTVSQNRDAPDVDPPKTSRYLPKAKPSTHWHGRNSLKNIIVFGDSYSSPTAEDDEFTDENAYRWTDHISNALTNVSARVHNFAAPGVTVEATSLHSFPDTCSPELRTARRTRLKALTFICPPVPYIGINGCSRTPSDDLAPLVESLLDAVHNLYTEFETGPIHRSSGGSKTHSCLRYILTLP</sequence>
<evidence type="ECO:0000256" key="1">
    <source>
        <dbReference type="SAM" id="MobiDB-lite"/>
    </source>
</evidence>
<dbReference type="HOGENOM" id="CLU_1034590_0_0_1"/>
<dbReference type="AlphaFoldDB" id="S7Q9G1"/>
<evidence type="ECO:0000313" key="3">
    <source>
        <dbReference type="Proteomes" id="UP000030669"/>
    </source>
</evidence>
<feature type="region of interest" description="Disordered" evidence="1">
    <location>
        <begin position="68"/>
        <end position="115"/>
    </location>
</feature>
<protein>
    <submittedName>
        <fullName evidence="2">Uncharacterized protein</fullName>
    </submittedName>
</protein>
<dbReference type="EMBL" id="KB469300">
    <property type="protein sequence ID" value="EPQ56157.1"/>
    <property type="molecule type" value="Genomic_DNA"/>
</dbReference>
<reference evidence="2 3" key="1">
    <citation type="journal article" date="2012" name="Science">
        <title>The Paleozoic origin of enzymatic lignin decomposition reconstructed from 31 fungal genomes.</title>
        <authorList>
            <person name="Floudas D."/>
            <person name="Binder M."/>
            <person name="Riley R."/>
            <person name="Barry K."/>
            <person name="Blanchette R.A."/>
            <person name="Henrissat B."/>
            <person name="Martinez A.T."/>
            <person name="Otillar R."/>
            <person name="Spatafora J.W."/>
            <person name="Yadav J.S."/>
            <person name="Aerts A."/>
            <person name="Benoit I."/>
            <person name="Boyd A."/>
            <person name="Carlson A."/>
            <person name="Copeland A."/>
            <person name="Coutinho P.M."/>
            <person name="de Vries R.P."/>
            <person name="Ferreira P."/>
            <person name="Findley K."/>
            <person name="Foster B."/>
            <person name="Gaskell J."/>
            <person name="Glotzer D."/>
            <person name="Gorecki P."/>
            <person name="Heitman J."/>
            <person name="Hesse C."/>
            <person name="Hori C."/>
            <person name="Igarashi K."/>
            <person name="Jurgens J.A."/>
            <person name="Kallen N."/>
            <person name="Kersten P."/>
            <person name="Kohler A."/>
            <person name="Kuees U."/>
            <person name="Kumar T.K.A."/>
            <person name="Kuo A."/>
            <person name="LaButti K."/>
            <person name="Larrondo L.F."/>
            <person name="Lindquist E."/>
            <person name="Ling A."/>
            <person name="Lombard V."/>
            <person name="Lucas S."/>
            <person name="Lundell T."/>
            <person name="Martin R."/>
            <person name="McLaughlin D.J."/>
            <person name="Morgenstern I."/>
            <person name="Morin E."/>
            <person name="Murat C."/>
            <person name="Nagy L.G."/>
            <person name="Nolan M."/>
            <person name="Ohm R.A."/>
            <person name="Patyshakuliyeva A."/>
            <person name="Rokas A."/>
            <person name="Ruiz-Duenas F.J."/>
            <person name="Sabat G."/>
            <person name="Salamov A."/>
            <person name="Samejima M."/>
            <person name="Schmutz J."/>
            <person name="Slot J.C."/>
            <person name="St John F."/>
            <person name="Stenlid J."/>
            <person name="Sun H."/>
            <person name="Sun S."/>
            <person name="Syed K."/>
            <person name="Tsang A."/>
            <person name="Wiebenga A."/>
            <person name="Young D."/>
            <person name="Pisabarro A."/>
            <person name="Eastwood D.C."/>
            <person name="Martin F."/>
            <person name="Cullen D."/>
            <person name="Grigoriev I.V."/>
            <person name="Hibbett D.S."/>
        </authorList>
    </citation>
    <scope>NUCLEOTIDE SEQUENCE [LARGE SCALE GENOMIC DNA]</scope>
    <source>
        <strain evidence="2 3">ATCC 11539</strain>
    </source>
</reference>
<name>S7Q9G1_GLOTA</name>
<accession>S7Q9G1</accession>
<dbReference type="Proteomes" id="UP000030669">
    <property type="component" value="Unassembled WGS sequence"/>
</dbReference>
<dbReference type="KEGG" id="gtr:GLOTRDRAFT_92700"/>
<gene>
    <name evidence="2" type="ORF">GLOTRDRAFT_92700</name>
</gene>
<evidence type="ECO:0000313" key="2">
    <source>
        <dbReference type="EMBL" id="EPQ56157.1"/>
    </source>
</evidence>